<dbReference type="InterPro" id="IPR041248">
    <property type="entry name" value="YDG"/>
</dbReference>
<feature type="domain" description="MBG" evidence="3">
    <location>
        <begin position="994"/>
        <end position="1066"/>
    </location>
</feature>
<feature type="domain" description="YDG" evidence="2">
    <location>
        <begin position="344"/>
        <end position="425"/>
    </location>
</feature>
<dbReference type="InterPro" id="IPR026444">
    <property type="entry name" value="Secre_tail"/>
</dbReference>
<feature type="domain" description="MBG" evidence="3">
    <location>
        <begin position="757"/>
        <end position="829"/>
    </location>
</feature>
<feature type="domain" description="MBG" evidence="3">
    <location>
        <begin position="599"/>
        <end position="671"/>
    </location>
</feature>
<feature type="domain" description="YDG" evidence="2">
    <location>
        <begin position="170"/>
        <end position="251"/>
    </location>
</feature>
<dbReference type="RefSeq" id="WP_164918352.1">
    <property type="nucleotide sequence ID" value="NZ_QOVK01000038.1"/>
</dbReference>
<evidence type="ECO:0000313" key="5">
    <source>
        <dbReference type="Proteomes" id="UP000289859"/>
    </source>
</evidence>
<dbReference type="InterPro" id="IPR041286">
    <property type="entry name" value="MBG_2"/>
</dbReference>
<proteinExistence type="predicted"/>
<sequence length="1494" mass="153274">TITGITGDDKEYDGTTTATATGTASLSGVETTDVVSLGGTPVFSFASADVGTGIAITTTGYTISGTDAGNYSLTQPTLAADITTKALTITGITGDDKEYDGTTTATATGTASLSGVESTDVVSLGGTPVFTFASTDVGTGIAITTTGYTISGADAGNYTLTQPTLSADITTKALTITGITGDDKEYDGTTAATASGTASLSGVETTDVVSLGGTPVFTFASADVGTGIAITTTGYTISGTDAGNYTLTQPTLSADITTKALTITGITGDNKEYDGTTAATATGTASLNGVESTDVVSLGGTPVFTFASADVGTGIGITTTGYTISGTDAGNYTLTQPTLSADITTKALTITGITGDDKEYDGTTAATATGTASLSGIESTDVVSLGGTPVFTFASADVGIGIGITTTGYTISGTDAGNYTLTQPTLSADITTKALTITGITGDDKEYDGTTAATATGTASLSGVESTDVVSLGGTPVFTFASADVGTGIAITTTGYTISGADAGNYTLTQPGLSADINPLTLVVEADAQTKVYGSADPSLTYQVTSGSLIGSDAFSGSLTRISGETVGTYEITQGSLGLNSNYDLSYISNDLTISKATITVTADNQTKIYGAADPALTVSYSGFENGDSELDLEGTLNVTRTTGESVGSYVISASGATSTNYDITYIDGDFEIIPAALTITADDQTKVYGESDPALTVSYSGFENGDSESDLGGTLSVIRATGEGVGSYVISASGVTSMNYDITYVAGSFEITPAALTITADDQTKIYGESDPALTVSYSGFENGDSESDLGGTLNISRTSGEAVGSYVISVSGATSMNYSITYIDGNFEITPAALTITADDQTKVYGESDPDLTVSYSGFENGDSESDLGGTLSVIRATGEGVGSYVISASGATSMNYSITYVAGSFEITPAALTITADDQTKVYGESDPALTVSYSGFENGDSESDLGGTLSVIRATGEAVGSYVISASGATSMNYDITYVAGSFEITPTALTITADDQTKVYGESDPALTVSYSGFENGDSESDLGGALNVTRTTGESVGSYVISASGATSMNYDITYVAGSFEITPAALTITADDQTKVYGAADPALTVSYSGFENGDSESDLGGTLNISRTIGESVGSYVISASGATSTNYDVTYIDGDFEITPASQTITFNPLPVLNLESDDDFQLQAVASSGLPVSYSYTYTSDVPAAMVSADGFVSLVQSGNIVITASQSGNENYSPATPVSQELEITSSEASIRSLFIGDEVFTNPDSQIIYVIDCDETAQELVVSYETEENAESDSPKSFTVDVSKPGIYRYAITISSQDGTNTMTYNIEIHKRFIFDEIVVQKFNNTLLVNNNPATNGGYRFVAFTWYKNGNVVGNGQYFSEGDEATDMLDPLANYSVTLTTEEGDVLSTCDFTIELDVSSKIKLAPNPVQVNASTTLFANFEKEELKNMKVSILTMSGTLIDTFYTSSSKSTIQMPASIQAGVYILVCETSRQTQTVQFIVH</sequence>
<dbReference type="EMBL" id="QOVK01000038">
    <property type="protein sequence ID" value="RXG11350.1"/>
    <property type="molecule type" value="Genomic_DNA"/>
</dbReference>
<name>A0A4Q0NP14_9FLAO</name>
<feature type="domain" description="YDG" evidence="2">
    <location>
        <begin position="431"/>
        <end position="510"/>
    </location>
</feature>
<evidence type="ECO:0000256" key="1">
    <source>
        <dbReference type="ARBA" id="ARBA00022729"/>
    </source>
</evidence>
<evidence type="ECO:0000259" key="2">
    <source>
        <dbReference type="Pfam" id="PF18657"/>
    </source>
</evidence>
<evidence type="ECO:0000313" key="4">
    <source>
        <dbReference type="EMBL" id="RXG11350.1"/>
    </source>
</evidence>
<feature type="domain" description="MBG" evidence="3">
    <location>
        <begin position="915"/>
        <end position="987"/>
    </location>
</feature>
<gene>
    <name evidence="4" type="ORF">DSM02_4104</name>
</gene>
<keyword evidence="5" id="KW-1185">Reference proteome</keyword>
<dbReference type="Proteomes" id="UP000289859">
    <property type="component" value="Unassembled WGS sequence"/>
</dbReference>
<dbReference type="Pfam" id="PF18676">
    <property type="entry name" value="MBG_2"/>
    <property type="match status" value="8"/>
</dbReference>
<feature type="domain" description="MBG" evidence="3">
    <location>
        <begin position="678"/>
        <end position="750"/>
    </location>
</feature>
<accession>A0A4Q0NP14</accession>
<reference evidence="4 5" key="1">
    <citation type="submission" date="2018-07" db="EMBL/GenBank/DDBJ databases">
        <title>Leeuwenhoekiella genomics.</title>
        <authorList>
            <person name="Tahon G."/>
            <person name="Willems A."/>
        </authorList>
    </citation>
    <scope>NUCLEOTIDE SEQUENCE [LARGE SCALE GENOMIC DNA]</scope>
    <source>
        <strain evidence="4 5">LMG 29608</strain>
    </source>
</reference>
<feature type="domain" description="MBG" evidence="3">
    <location>
        <begin position="522"/>
        <end position="593"/>
    </location>
</feature>
<feature type="domain" description="YDG" evidence="2">
    <location>
        <begin position="257"/>
        <end position="338"/>
    </location>
</feature>
<keyword evidence="1" id="KW-0732">Signal</keyword>
<evidence type="ECO:0000259" key="3">
    <source>
        <dbReference type="Pfam" id="PF18676"/>
    </source>
</evidence>
<dbReference type="Gene3D" id="3.30.160.710">
    <property type="match status" value="7"/>
</dbReference>
<feature type="domain" description="YDG" evidence="2">
    <location>
        <begin position="1"/>
        <end position="77"/>
    </location>
</feature>
<feature type="domain" description="YDG" evidence="2">
    <location>
        <begin position="83"/>
        <end position="164"/>
    </location>
</feature>
<organism evidence="4 5">
    <name type="scientific">Leeuwenhoekiella polynyae</name>
    <dbReference type="NCBI Taxonomy" id="1550906"/>
    <lineage>
        <taxon>Bacteria</taxon>
        <taxon>Pseudomonadati</taxon>
        <taxon>Bacteroidota</taxon>
        <taxon>Flavobacteriia</taxon>
        <taxon>Flavobacteriales</taxon>
        <taxon>Flavobacteriaceae</taxon>
        <taxon>Leeuwenhoekiella</taxon>
    </lineage>
</organism>
<feature type="non-terminal residue" evidence="4">
    <location>
        <position position="1"/>
    </location>
</feature>
<comment type="caution">
    <text evidence="4">The sequence shown here is derived from an EMBL/GenBank/DDBJ whole genome shotgun (WGS) entry which is preliminary data.</text>
</comment>
<dbReference type="NCBIfam" id="TIGR04183">
    <property type="entry name" value="Por_Secre_tail"/>
    <property type="match status" value="1"/>
</dbReference>
<dbReference type="Pfam" id="PF18657">
    <property type="entry name" value="YDG"/>
    <property type="match status" value="6"/>
</dbReference>
<feature type="domain" description="MBG" evidence="3">
    <location>
        <begin position="1073"/>
        <end position="1145"/>
    </location>
</feature>
<feature type="domain" description="MBG" evidence="3">
    <location>
        <begin position="836"/>
        <end position="908"/>
    </location>
</feature>
<protein>
    <submittedName>
        <fullName evidence="4">Putative secreted protein (Por secretion system target)</fullName>
    </submittedName>
</protein>